<feature type="compositionally biased region" description="Low complexity" evidence="1">
    <location>
        <begin position="140"/>
        <end position="151"/>
    </location>
</feature>
<dbReference type="InterPro" id="IPR036364">
    <property type="entry name" value="SEA_dom_sf"/>
</dbReference>
<sequence length="612" mass="67448">MPETSTQLSVASKEVSTSHASITTQTIYLSTTEAMLSSASSTLPNVGYTTELTTEAVTSTRTEKTSTLSTALPTHLPTVSSTLSSPMTNTMHTKQFSTEDKITSSASTKARTDNISKTYFSTLAPESVVTQESSVTHVSVNTSSSNITSSTQKPSLSKSTSPVSESYSNTTKFYTENKLPITSTNEHLNISENVSTVKPPLNYTTAKTSPSHGLSNTTAIVTSIGKSTISTTPSTSFSPPQEPCIGTENQQCSYINGICTCVCSRYYIGSSCEYGKNETSAVLNSGGPIRNISVEITINKAYTEGLKNTSSVDYIILYKQIINVLETAFRRASPNYFSKVVINGFRRGSIIVDSTAIYTYPNNQTGIDFINNNLNKSVNTFLNESLPELTRIMNTTVSITRIQPEPPAITMVDELKNYVTCSLNYAGYIVTCNNIHCYCTGPCFNTPDYCNYHGDCYNAANGSICMCYKHEFYQYQGKQCELYEQTSGFYGLIFGVIGGALLLLIVLIFAICILRKKRMFSLFSERAESKMWFTYDEERTNFQNTDMDAFARASMRSLSPTSGKYDFETNSFSSSGSDLSAGVYRPRLDKVDTSQTFKIQRPEMIPTYEEQR</sequence>
<dbReference type="Proteomes" id="UP000824782">
    <property type="component" value="Unassembled WGS sequence"/>
</dbReference>
<evidence type="ECO:0000256" key="2">
    <source>
        <dbReference type="SAM" id="Phobius"/>
    </source>
</evidence>
<dbReference type="AlphaFoldDB" id="A0AAV7B8D4"/>
<protein>
    <recommendedName>
        <fullName evidence="3">SEA domain-containing protein</fullName>
    </recommendedName>
</protein>
<keyword evidence="2" id="KW-0472">Membrane</keyword>
<evidence type="ECO:0000259" key="3">
    <source>
        <dbReference type="PROSITE" id="PS50024"/>
    </source>
</evidence>
<dbReference type="EMBL" id="WNYA01000006">
    <property type="protein sequence ID" value="KAG8568746.1"/>
    <property type="molecule type" value="Genomic_DNA"/>
</dbReference>
<accession>A0AAV7B8D4</accession>
<evidence type="ECO:0000256" key="1">
    <source>
        <dbReference type="SAM" id="MobiDB-lite"/>
    </source>
</evidence>
<keyword evidence="2" id="KW-1133">Transmembrane helix</keyword>
<feature type="region of interest" description="Disordered" evidence="1">
    <location>
        <begin position="140"/>
        <end position="168"/>
    </location>
</feature>
<feature type="compositionally biased region" description="Polar residues" evidence="1">
    <location>
        <begin position="152"/>
        <end position="168"/>
    </location>
</feature>
<dbReference type="InterPro" id="IPR000082">
    <property type="entry name" value="SEA_dom"/>
</dbReference>
<dbReference type="PROSITE" id="PS50024">
    <property type="entry name" value="SEA"/>
    <property type="match status" value="1"/>
</dbReference>
<evidence type="ECO:0000313" key="5">
    <source>
        <dbReference type="Proteomes" id="UP000824782"/>
    </source>
</evidence>
<reference evidence="4" key="1">
    <citation type="thesis" date="2020" institute="ProQuest LLC" country="789 East Eisenhower Parkway, Ann Arbor, MI, USA">
        <title>Comparative Genomics and Chromosome Evolution.</title>
        <authorList>
            <person name="Mudd A.B."/>
        </authorList>
    </citation>
    <scope>NUCLEOTIDE SEQUENCE</scope>
    <source>
        <strain evidence="4">237g6f4</strain>
        <tissue evidence="4">Blood</tissue>
    </source>
</reference>
<keyword evidence="5" id="KW-1185">Reference proteome</keyword>
<organism evidence="4 5">
    <name type="scientific">Engystomops pustulosus</name>
    <name type="common">Tungara frog</name>
    <name type="synonym">Physalaemus pustulosus</name>
    <dbReference type="NCBI Taxonomy" id="76066"/>
    <lineage>
        <taxon>Eukaryota</taxon>
        <taxon>Metazoa</taxon>
        <taxon>Chordata</taxon>
        <taxon>Craniata</taxon>
        <taxon>Vertebrata</taxon>
        <taxon>Euteleostomi</taxon>
        <taxon>Amphibia</taxon>
        <taxon>Batrachia</taxon>
        <taxon>Anura</taxon>
        <taxon>Neobatrachia</taxon>
        <taxon>Hyloidea</taxon>
        <taxon>Leptodactylidae</taxon>
        <taxon>Leiuperinae</taxon>
        <taxon>Engystomops</taxon>
    </lineage>
</organism>
<dbReference type="Pfam" id="PF01390">
    <property type="entry name" value="SEA"/>
    <property type="match status" value="1"/>
</dbReference>
<dbReference type="SUPFAM" id="SSF82671">
    <property type="entry name" value="SEA domain"/>
    <property type="match status" value="1"/>
</dbReference>
<feature type="domain" description="SEA" evidence="3">
    <location>
        <begin position="286"/>
        <end position="397"/>
    </location>
</feature>
<proteinExistence type="predicted"/>
<evidence type="ECO:0000313" key="4">
    <source>
        <dbReference type="EMBL" id="KAG8568746.1"/>
    </source>
</evidence>
<dbReference type="Gene3D" id="3.30.70.960">
    <property type="entry name" value="SEA domain"/>
    <property type="match status" value="1"/>
</dbReference>
<feature type="transmembrane region" description="Helical" evidence="2">
    <location>
        <begin position="489"/>
        <end position="514"/>
    </location>
</feature>
<comment type="caution">
    <text evidence="4">The sequence shown here is derived from an EMBL/GenBank/DDBJ whole genome shotgun (WGS) entry which is preliminary data.</text>
</comment>
<name>A0AAV7B8D4_ENGPU</name>
<gene>
    <name evidence="4" type="ORF">GDO81_014131</name>
</gene>
<keyword evidence="2" id="KW-0812">Transmembrane</keyword>